<dbReference type="PROSITE" id="PS50011">
    <property type="entry name" value="PROTEIN_KINASE_DOM"/>
    <property type="match status" value="1"/>
</dbReference>
<dbReference type="InterPro" id="IPR041664">
    <property type="entry name" value="AAA_16"/>
</dbReference>
<evidence type="ECO:0000256" key="1">
    <source>
        <dbReference type="SAM" id="Coils"/>
    </source>
</evidence>
<dbReference type="SUPFAM" id="SSF55781">
    <property type="entry name" value="GAF domain-like"/>
    <property type="match status" value="1"/>
</dbReference>
<gene>
    <name evidence="3" type="ORF">F9K24_18475</name>
</gene>
<name>A0A833LWT4_9LEPT</name>
<organism evidence="3 4">
    <name type="scientific">Leptonema illini</name>
    <dbReference type="NCBI Taxonomy" id="183"/>
    <lineage>
        <taxon>Bacteria</taxon>
        <taxon>Pseudomonadati</taxon>
        <taxon>Spirochaetota</taxon>
        <taxon>Spirochaetia</taxon>
        <taxon>Leptospirales</taxon>
        <taxon>Leptospiraceae</taxon>
        <taxon>Leptonema</taxon>
    </lineage>
</organism>
<dbReference type="InterPro" id="IPR027417">
    <property type="entry name" value="P-loop_NTPase"/>
</dbReference>
<dbReference type="InterPro" id="IPR000719">
    <property type="entry name" value="Prot_kinase_dom"/>
</dbReference>
<comment type="caution">
    <text evidence="3">The sequence shown here is derived from an EMBL/GenBank/DDBJ whole genome shotgun (WGS) entry which is preliminary data.</text>
</comment>
<evidence type="ECO:0000259" key="2">
    <source>
        <dbReference type="PROSITE" id="PS50011"/>
    </source>
</evidence>
<dbReference type="Gene3D" id="3.40.50.300">
    <property type="entry name" value="P-loop containing nucleotide triphosphate hydrolases"/>
    <property type="match status" value="1"/>
</dbReference>
<dbReference type="InterPro" id="IPR029016">
    <property type="entry name" value="GAF-like_dom_sf"/>
</dbReference>
<dbReference type="PANTHER" id="PTHR43642">
    <property type="entry name" value="HYBRID SIGNAL TRANSDUCTION HISTIDINE KINASE G"/>
    <property type="match status" value="1"/>
</dbReference>
<dbReference type="Pfam" id="PF13185">
    <property type="entry name" value="GAF_2"/>
    <property type="match status" value="1"/>
</dbReference>
<protein>
    <submittedName>
        <fullName evidence="3">AAA family ATPase</fullName>
    </submittedName>
</protein>
<dbReference type="SUPFAM" id="SSF56112">
    <property type="entry name" value="Protein kinase-like (PK-like)"/>
    <property type="match status" value="1"/>
</dbReference>
<dbReference type="Gene3D" id="3.30.450.40">
    <property type="match status" value="1"/>
</dbReference>
<dbReference type="InterPro" id="IPR003018">
    <property type="entry name" value="GAF"/>
</dbReference>
<dbReference type="EMBL" id="WBUI01000025">
    <property type="protein sequence ID" value="KAB2929885.1"/>
    <property type="molecule type" value="Genomic_DNA"/>
</dbReference>
<dbReference type="Pfam" id="PF07228">
    <property type="entry name" value="SpoIIE"/>
    <property type="match status" value="1"/>
</dbReference>
<dbReference type="SMART" id="SM00065">
    <property type="entry name" value="GAF"/>
    <property type="match status" value="1"/>
</dbReference>
<dbReference type="PANTHER" id="PTHR43642:SF1">
    <property type="entry name" value="HYBRID SIGNAL TRANSDUCTION HISTIDINE KINASE G"/>
    <property type="match status" value="1"/>
</dbReference>
<proteinExistence type="predicted"/>
<dbReference type="Gene3D" id="3.60.40.10">
    <property type="entry name" value="PPM-type phosphatase domain"/>
    <property type="match status" value="1"/>
</dbReference>
<sequence length="1747" mass="196722">MPSFFQYNITDTITSGRLTFQRALSGEKRVLLCSHPREGERDAGQRRAVKEYRLLQSLNEPALLKPIELIEAETTDVIVFEDPGGLPVEKLKLHRSLSLLACMQIAVKLAEIVQRLHDRKILHLGLSPSCIFYSDQDIRIGDLSRSSRLDRLESEQQAVLPGDSSIVYLPPEQTGLVHRPIDLRSDLYSLGAVLYFLFTGRPPFTERDPSILVHRIIATPPDPIDSVDVRLPAMLSAVLIKALAKDPDDRYRSVRGLIADLQRCVEAIRAGEPVTGFQPGQADKAEEFRLPSTIYGREEQLALLHTLYQQTTHGNKNVLILEGQQGMGRTSLVLEMQRDLSLRGAFFARGRPSDQGAASMLRAAIEPVLRKILALPENELSVWKDRIRSTINENHAALLSLFPSLEWITGRATLPVEPAVIRQQWITGCRELLKVLSTPEAPMLLFLDDCHLADQTGMEILSALIEEPEPQSILIVLSFRAENIPPLTRSLIDGLERSCQYVRRMSLPPVSLQATERMLADLFSDSVEEERSLAALIHRKTGGNPFYIRELLLLSRERGWISYDRSKATWIRDLEKIEQSDVSANVVNLLSQRISDLDGEERQLLQFASIIGEVFDLFTLYWVSGWTPRRILSVLRHLYDLEFIRPESASFSAFEGLSEEEADETLFSESRLSFRFAHERIRKAAYQSMEAPIQKRLHAYAGIHLLEFGSREPGYFERHLFKLVGHLNSGREYLEELHRSRLAALNLQAGTQALAGGDPESALSLFRAGLLDSHLCDTQTEFDLKLQTARAEALSGSPAASESLFRDLYARTSDSELRLSVYRTHIPLLTLYNRYEQALERGRKALEEFGPIEAADVAALPESLIEGDILPFLRSCTSITSIIDFRRYACLQILDLMAFPASVADDDLFNGITVQSLTIIRETGLTPGAPAVLARLVRVLLPDYDLAQELATIAARWLTEHEALRTTENLYWFSLFAAPLTGFEDCVSILEEAVRSGYENGEIDGAARSIVSLCMHQFFTGQPLQTMQTNIARHISILKRQRQEDPLLQLSLWNEAIATIMDRSSDPVALTGADFSESEIIPMWSAMQNHNALMQFYFLTSLTRYLNEEMDGATSHIDSALKHRAACSGTILEAACLFLDTLILHRKGVGANEFRLRRNVAELRLFAYHAPRYYGIWYGVVEALAGLHEGRRAEAVYGLEESLSLAIERNRLLDRALIEDLLFDLYRFEGKKSQEILYFTDALTAYRLWGGRIRLKRLVEISRENANILLTRIEDLHGILRDPEFEPSVSADSRTLIEASAAIASEITLEGVIRTILGLIVRLSGSESALFLYRRHGQLRVVASADASGQVRYDAAGTDPFAQATPIPSGMLLFALRTGKTVIEHNAFESGDYRNDPYIQSQRLRSALCLPLQRQGETIGVLYLENRLTGHVFHPGRTELLRQLSGQMAVSLVNADHYESLEEQIRNRTRSLEESLSQVERLKQQQDVDYYLISILLRPLLQNETQAERFDISFLIRQKKRFRFKRWMVEIGGDLCFGADLTLRGRRYSVLVNGDGMGKSLQGSGGALVLGSVLKALVERTRLNSVLQDVAPADWLLQAIREIHQVFATFNGLMFVTVILSLLDEESGTLHFVNGGHPKPVLYRRGKASYFGEKIIVHKPGMKFFQASPENVEFIRFDPGDVVFFGSDGRDDLIVDYDAGHPVINEDESVFLRVVEEADGKTSRIYKRLRRIGELSDDITLIRIAAP</sequence>
<dbReference type="GO" id="GO:0005524">
    <property type="term" value="F:ATP binding"/>
    <property type="evidence" value="ECO:0007669"/>
    <property type="project" value="InterPro"/>
</dbReference>
<evidence type="ECO:0000313" key="4">
    <source>
        <dbReference type="Proteomes" id="UP000460298"/>
    </source>
</evidence>
<dbReference type="GO" id="GO:0004672">
    <property type="term" value="F:protein kinase activity"/>
    <property type="evidence" value="ECO:0007669"/>
    <property type="project" value="InterPro"/>
</dbReference>
<dbReference type="SMART" id="SM00331">
    <property type="entry name" value="PP2C_SIG"/>
    <property type="match status" value="1"/>
</dbReference>
<feature type="coiled-coil region" evidence="1">
    <location>
        <begin position="1458"/>
        <end position="1485"/>
    </location>
</feature>
<accession>A0A833LWT4</accession>
<dbReference type="InterPro" id="IPR036457">
    <property type="entry name" value="PPM-type-like_dom_sf"/>
</dbReference>
<dbReference type="Pfam" id="PF00069">
    <property type="entry name" value="Pkinase"/>
    <property type="match status" value="1"/>
</dbReference>
<dbReference type="InterPro" id="IPR011009">
    <property type="entry name" value="Kinase-like_dom_sf"/>
</dbReference>
<dbReference type="Pfam" id="PF13191">
    <property type="entry name" value="AAA_16"/>
    <property type="match status" value="1"/>
</dbReference>
<evidence type="ECO:0000313" key="3">
    <source>
        <dbReference type="EMBL" id="KAB2929885.1"/>
    </source>
</evidence>
<dbReference type="SMART" id="SM00220">
    <property type="entry name" value="S_TKc"/>
    <property type="match status" value="1"/>
</dbReference>
<dbReference type="Gene3D" id="1.10.510.10">
    <property type="entry name" value="Transferase(Phosphotransferase) domain 1"/>
    <property type="match status" value="1"/>
</dbReference>
<dbReference type="InterPro" id="IPR001932">
    <property type="entry name" value="PPM-type_phosphatase-like_dom"/>
</dbReference>
<reference evidence="3 4" key="1">
    <citation type="submission" date="2019-10" db="EMBL/GenBank/DDBJ databases">
        <title>Extracellular Electron Transfer in a Candidatus Methanoperedens spp. Enrichment Culture.</title>
        <authorList>
            <person name="Berger S."/>
            <person name="Rangel Shaw D."/>
            <person name="Berben T."/>
            <person name="In 'T Zandt M."/>
            <person name="Frank J."/>
            <person name="Reimann J."/>
            <person name="Jetten M.S.M."/>
            <person name="Welte C.U."/>
        </authorList>
    </citation>
    <scope>NUCLEOTIDE SEQUENCE [LARGE SCALE GENOMIC DNA]</scope>
    <source>
        <strain evidence="3">SB12</strain>
    </source>
</reference>
<dbReference type="SUPFAM" id="SSF52540">
    <property type="entry name" value="P-loop containing nucleoside triphosphate hydrolases"/>
    <property type="match status" value="1"/>
</dbReference>
<dbReference type="Proteomes" id="UP000460298">
    <property type="component" value="Unassembled WGS sequence"/>
</dbReference>
<keyword evidence="1" id="KW-0175">Coiled coil</keyword>
<dbReference type="InterPro" id="IPR053159">
    <property type="entry name" value="Hybrid_Histidine_Kinase"/>
</dbReference>
<feature type="domain" description="Protein kinase" evidence="2">
    <location>
        <begin position="1"/>
        <end position="265"/>
    </location>
</feature>